<dbReference type="Pfam" id="PF01891">
    <property type="entry name" value="CbiM"/>
    <property type="match status" value="1"/>
</dbReference>
<sequence>MHIEPGIVDGAKIVLSYATAVAAGGFTLRETANAVRANGALPIMGRTLATTGLVFTFFQILPHFPVGVSEVHFILGSTLFLMFGAAPAALGLALGLLLQGLLFAPFDLPQYGMNITTLLVPLFALQMLAKRIIAPDTAYVDLRYSQALALSTAYQGGVVAWVGFWAFYGQGFGAANIAAVTSFGAAYMMVVLIEPLADLAVLAAAKSLRELTGGRLFERRLHQAA</sequence>
<feature type="transmembrane region" description="Helical" evidence="7">
    <location>
        <begin position="110"/>
        <end position="128"/>
    </location>
</feature>
<evidence type="ECO:0000256" key="5">
    <source>
        <dbReference type="ARBA" id="ARBA00022989"/>
    </source>
</evidence>
<dbReference type="AlphaFoldDB" id="A0A2S8S4K3"/>
<keyword evidence="9" id="KW-1185">Reference proteome</keyword>
<evidence type="ECO:0000313" key="9">
    <source>
        <dbReference type="Proteomes" id="UP000238338"/>
    </source>
</evidence>
<keyword evidence="5 7" id="KW-1133">Transmembrane helix</keyword>
<feature type="transmembrane region" description="Helical" evidence="7">
    <location>
        <begin position="148"/>
        <end position="168"/>
    </location>
</feature>
<dbReference type="Gene3D" id="1.10.1760.20">
    <property type="match status" value="1"/>
</dbReference>
<feature type="transmembrane region" description="Helical" evidence="7">
    <location>
        <begin position="43"/>
        <end position="61"/>
    </location>
</feature>
<feature type="transmembrane region" description="Helical" evidence="7">
    <location>
        <begin position="73"/>
        <end position="98"/>
    </location>
</feature>
<organism evidence="8 9">
    <name type="scientific">Albidovulum denitrificans</name>
    <dbReference type="NCBI Taxonomy" id="404881"/>
    <lineage>
        <taxon>Bacteria</taxon>
        <taxon>Pseudomonadati</taxon>
        <taxon>Pseudomonadota</taxon>
        <taxon>Alphaproteobacteria</taxon>
        <taxon>Rhodobacterales</taxon>
        <taxon>Paracoccaceae</taxon>
        <taxon>Albidovulum</taxon>
    </lineage>
</organism>
<keyword evidence="2" id="KW-0813">Transport</keyword>
<evidence type="ECO:0000256" key="2">
    <source>
        <dbReference type="ARBA" id="ARBA00022448"/>
    </source>
</evidence>
<gene>
    <name evidence="8" type="ORF">LX70_03060</name>
</gene>
<keyword evidence="4 7" id="KW-0812">Transmembrane</keyword>
<dbReference type="RefSeq" id="WP_105515644.1">
    <property type="nucleotide sequence ID" value="NZ_PVEP01000007.1"/>
</dbReference>
<dbReference type="OrthoDB" id="4710659at2"/>
<dbReference type="Proteomes" id="UP000238338">
    <property type="component" value="Unassembled WGS sequence"/>
</dbReference>
<evidence type="ECO:0000256" key="6">
    <source>
        <dbReference type="ARBA" id="ARBA00023136"/>
    </source>
</evidence>
<reference evidence="8 9" key="1">
    <citation type="submission" date="2018-02" db="EMBL/GenBank/DDBJ databases">
        <title>Genomic Encyclopedia of Archaeal and Bacterial Type Strains, Phase II (KMG-II): from individual species to whole genera.</title>
        <authorList>
            <person name="Goeker M."/>
        </authorList>
    </citation>
    <scope>NUCLEOTIDE SEQUENCE [LARGE SCALE GENOMIC DNA]</scope>
    <source>
        <strain evidence="8 9">DSM 18921</strain>
    </source>
</reference>
<dbReference type="GO" id="GO:0005886">
    <property type="term" value="C:plasma membrane"/>
    <property type="evidence" value="ECO:0007669"/>
    <property type="project" value="UniProtKB-SubCell"/>
</dbReference>
<dbReference type="GO" id="GO:0000041">
    <property type="term" value="P:transition metal ion transport"/>
    <property type="evidence" value="ECO:0007669"/>
    <property type="project" value="InterPro"/>
</dbReference>
<evidence type="ECO:0000256" key="1">
    <source>
        <dbReference type="ARBA" id="ARBA00004651"/>
    </source>
</evidence>
<keyword evidence="3" id="KW-1003">Cell membrane</keyword>
<proteinExistence type="predicted"/>
<name>A0A2S8S4K3_9RHOB</name>
<dbReference type="InterPro" id="IPR002751">
    <property type="entry name" value="CbiM/NikMN"/>
</dbReference>
<evidence type="ECO:0000256" key="3">
    <source>
        <dbReference type="ARBA" id="ARBA00022475"/>
    </source>
</evidence>
<protein>
    <submittedName>
        <fullName evidence="8">Cobalt uptake protein with substrate-specific transmembrane region</fullName>
    </submittedName>
</protein>
<evidence type="ECO:0000313" key="8">
    <source>
        <dbReference type="EMBL" id="PQV55739.1"/>
    </source>
</evidence>
<comment type="caution">
    <text evidence="8">The sequence shown here is derived from an EMBL/GenBank/DDBJ whole genome shotgun (WGS) entry which is preliminary data.</text>
</comment>
<evidence type="ECO:0000256" key="4">
    <source>
        <dbReference type="ARBA" id="ARBA00022692"/>
    </source>
</evidence>
<dbReference type="EMBL" id="PVEP01000007">
    <property type="protein sequence ID" value="PQV55739.1"/>
    <property type="molecule type" value="Genomic_DNA"/>
</dbReference>
<comment type="subcellular location">
    <subcellularLocation>
        <location evidence="1">Cell membrane</location>
        <topology evidence="1">Multi-pass membrane protein</topology>
    </subcellularLocation>
</comment>
<keyword evidence="6 7" id="KW-0472">Membrane</keyword>
<accession>A0A2S8S4K3</accession>
<evidence type="ECO:0000256" key="7">
    <source>
        <dbReference type="SAM" id="Phobius"/>
    </source>
</evidence>